<reference evidence="1" key="1">
    <citation type="submission" date="2022-12" db="EMBL/GenBank/DDBJ databases">
        <authorList>
            <person name="Petersen C."/>
        </authorList>
    </citation>
    <scope>NUCLEOTIDE SEQUENCE</scope>
    <source>
        <strain evidence="1">IBT 21472</strain>
    </source>
</reference>
<name>A0A9W9HHX3_9EURO</name>
<dbReference type="Proteomes" id="UP001147746">
    <property type="component" value="Unassembled WGS sequence"/>
</dbReference>
<reference evidence="1" key="2">
    <citation type="journal article" date="2023" name="IMA Fungus">
        <title>Comparative genomic study of the Penicillium genus elucidates a diverse pangenome and 15 lateral gene transfer events.</title>
        <authorList>
            <person name="Petersen C."/>
            <person name="Sorensen T."/>
            <person name="Nielsen M.R."/>
            <person name="Sondergaard T.E."/>
            <person name="Sorensen J.L."/>
            <person name="Fitzpatrick D.A."/>
            <person name="Frisvad J.C."/>
            <person name="Nielsen K.L."/>
        </authorList>
    </citation>
    <scope>NUCLEOTIDE SEQUENCE</scope>
    <source>
        <strain evidence="1">IBT 21472</strain>
    </source>
</reference>
<proteinExistence type="predicted"/>
<keyword evidence="2" id="KW-1185">Reference proteome</keyword>
<dbReference type="AlphaFoldDB" id="A0A9W9HHX3"/>
<dbReference type="OrthoDB" id="9984533at2759"/>
<comment type="caution">
    <text evidence="1">The sequence shown here is derived from an EMBL/GenBank/DDBJ whole genome shotgun (WGS) entry which is preliminary data.</text>
</comment>
<organism evidence="1 2">
    <name type="scientific">Penicillium atrosanguineum</name>
    <dbReference type="NCBI Taxonomy" id="1132637"/>
    <lineage>
        <taxon>Eukaryota</taxon>
        <taxon>Fungi</taxon>
        <taxon>Dikarya</taxon>
        <taxon>Ascomycota</taxon>
        <taxon>Pezizomycotina</taxon>
        <taxon>Eurotiomycetes</taxon>
        <taxon>Eurotiomycetidae</taxon>
        <taxon>Eurotiales</taxon>
        <taxon>Aspergillaceae</taxon>
        <taxon>Penicillium</taxon>
    </lineage>
</organism>
<gene>
    <name evidence="1" type="ORF">N7476_002382</name>
</gene>
<sequence>MGGWAISCAICGGPFSSQVNVDPERTEEDCYRDEFLEDLDLGWLDELCALGINPDAPGNDTSVTVASYSTTK</sequence>
<dbReference type="EMBL" id="JAPZBO010000002">
    <property type="protein sequence ID" value="KAJ5323782.1"/>
    <property type="molecule type" value="Genomic_DNA"/>
</dbReference>
<protein>
    <submittedName>
        <fullName evidence="1">Uncharacterized protein</fullName>
    </submittedName>
</protein>
<accession>A0A9W9HHX3</accession>
<evidence type="ECO:0000313" key="2">
    <source>
        <dbReference type="Proteomes" id="UP001147746"/>
    </source>
</evidence>
<evidence type="ECO:0000313" key="1">
    <source>
        <dbReference type="EMBL" id="KAJ5323782.1"/>
    </source>
</evidence>